<proteinExistence type="predicted"/>
<dbReference type="Pfam" id="PF22600">
    <property type="entry name" value="MTPAP-like_central"/>
    <property type="match status" value="1"/>
</dbReference>
<dbReference type="Gene3D" id="3.30.460.10">
    <property type="entry name" value="Beta Polymerase, domain 2"/>
    <property type="match status" value="1"/>
</dbReference>
<dbReference type="SUPFAM" id="SSF81301">
    <property type="entry name" value="Nucleotidyltransferase"/>
    <property type="match status" value="1"/>
</dbReference>
<evidence type="ECO:0000259" key="1">
    <source>
        <dbReference type="Pfam" id="PF22600"/>
    </source>
</evidence>
<dbReference type="PANTHER" id="PTHR45979:SF30">
    <property type="entry name" value="NUCLEOTIDYLTRANSFERASE"/>
    <property type="match status" value="1"/>
</dbReference>
<name>A0ABU6SAW7_9FABA</name>
<dbReference type="PANTHER" id="PTHR45979">
    <property type="entry name" value="PAP/OAS1 SUBSTRATE-BINDING DOMAIN SUPERFAMILY"/>
    <property type="match status" value="1"/>
</dbReference>
<dbReference type="EMBL" id="JASCZI010060535">
    <property type="protein sequence ID" value="MED6133581.1"/>
    <property type="molecule type" value="Genomic_DNA"/>
</dbReference>
<dbReference type="InterPro" id="IPR058921">
    <property type="entry name" value="PAP/OAS1-rel"/>
</dbReference>
<gene>
    <name evidence="2" type="ORF">PIB30_029497</name>
</gene>
<accession>A0ABU6SAW7</accession>
<reference evidence="2 3" key="1">
    <citation type="journal article" date="2023" name="Plants (Basel)">
        <title>Bridging the Gap: Combining Genomics and Transcriptomics Approaches to Understand Stylosanthes scabra, an Orphan Legume from the Brazilian Caatinga.</title>
        <authorList>
            <person name="Ferreira-Neto J.R.C."/>
            <person name="da Silva M.D."/>
            <person name="Binneck E."/>
            <person name="de Melo N.F."/>
            <person name="da Silva R.H."/>
            <person name="de Melo A.L.T.M."/>
            <person name="Pandolfi V."/>
            <person name="Bustamante F.O."/>
            <person name="Brasileiro-Vidal A.C."/>
            <person name="Benko-Iseppon A.M."/>
        </authorList>
    </citation>
    <scope>NUCLEOTIDE SEQUENCE [LARGE SCALE GENOMIC DNA]</scope>
    <source>
        <tissue evidence="2">Leaves</tissue>
    </source>
</reference>
<sequence>MRRREHFSPSGIKLRMVPKFLNPQKWSQAESRAEELLAYLQPSLLTVQNRYDVVCYLKRLITTRCQISCQVFEVGSVPFKTYLPHGDIDLAAFTNNNNCEALIYEIWDLLKTQEKRHDAHKFRVKQVRYIQAEVKILKFSVDNFVVDLSFNQLGGLCTLCFLEERKHTKNLK</sequence>
<dbReference type="InterPro" id="IPR054708">
    <property type="entry name" value="MTPAP-like_central"/>
</dbReference>
<dbReference type="InterPro" id="IPR043519">
    <property type="entry name" value="NT_sf"/>
</dbReference>
<comment type="caution">
    <text evidence="2">The sequence shown here is derived from an EMBL/GenBank/DDBJ whole genome shotgun (WGS) entry which is preliminary data.</text>
</comment>
<evidence type="ECO:0000313" key="2">
    <source>
        <dbReference type="EMBL" id="MED6133581.1"/>
    </source>
</evidence>
<keyword evidence="3" id="KW-1185">Reference proteome</keyword>
<dbReference type="Proteomes" id="UP001341840">
    <property type="component" value="Unassembled WGS sequence"/>
</dbReference>
<organism evidence="2 3">
    <name type="scientific">Stylosanthes scabra</name>
    <dbReference type="NCBI Taxonomy" id="79078"/>
    <lineage>
        <taxon>Eukaryota</taxon>
        <taxon>Viridiplantae</taxon>
        <taxon>Streptophyta</taxon>
        <taxon>Embryophyta</taxon>
        <taxon>Tracheophyta</taxon>
        <taxon>Spermatophyta</taxon>
        <taxon>Magnoliopsida</taxon>
        <taxon>eudicotyledons</taxon>
        <taxon>Gunneridae</taxon>
        <taxon>Pentapetalae</taxon>
        <taxon>rosids</taxon>
        <taxon>fabids</taxon>
        <taxon>Fabales</taxon>
        <taxon>Fabaceae</taxon>
        <taxon>Papilionoideae</taxon>
        <taxon>50 kb inversion clade</taxon>
        <taxon>dalbergioids sensu lato</taxon>
        <taxon>Dalbergieae</taxon>
        <taxon>Pterocarpus clade</taxon>
        <taxon>Stylosanthes</taxon>
    </lineage>
</organism>
<evidence type="ECO:0000313" key="3">
    <source>
        <dbReference type="Proteomes" id="UP001341840"/>
    </source>
</evidence>
<feature type="domain" description="Poly(A) RNA polymerase mitochondrial-like central palm" evidence="1">
    <location>
        <begin position="34"/>
        <end position="156"/>
    </location>
</feature>
<protein>
    <recommendedName>
        <fullName evidence="1">Poly(A) RNA polymerase mitochondrial-like central palm domain-containing protein</fullName>
    </recommendedName>
</protein>